<keyword evidence="2" id="KW-1185">Reference proteome</keyword>
<organism evidence="1 2">
    <name type="scientific">Pontibacter indicus</name>
    <dbReference type="NCBI Taxonomy" id="1317125"/>
    <lineage>
        <taxon>Bacteria</taxon>
        <taxon>Pseudomonadati</taxon>
        <taxon>Bacteroidota</taxon>
        <taxon>Cytophagia</taxon>
        <taxon>Cytophagales</taxon>
        <taxon>Hymenobacteraceae</taxon>
        <taxon>Pontibacter</taxon>
    </lineage>
</organism>
<evidence type="ECO:0000313" key="2">
    <source>
        <dbReference type="Proteomes" id="UP000187181"/>
    </source>
</evidence>
<dbReference type="EMBL" id="FTPP01000004">
    <property type="protein sequence ID" value="SIT94646.1"/>
    <property type="molecule type" value="Genomic_DNA"/>
</dbReference>
<evidence type="ECO:0000313" key="1">
    <source>
        <dbReference type="EMBL" id="SIT94646.1"/>
    </source>
</evidence>
<name>A0A1R3XRX8_9BACT</name>
<proteinExistence type="predicted"/>
<protein>
    <submittedName>
        <fullName evidence="1">Uncharacterized protein</fullName>
    </submittedName>
</protein>
<accession>A0A1R3XRX8</accession>
<dbReference type="STRING" id="1317125.SAMN05444128_3691"/>
<dbReference type="AlphaFoldDB" id="A0A1R3XRX8"/>
<dbReference type="RefSeq" id="WP_076671901.1">
    <property type="nucleotide sequence ID" value="NZ_FTPP01000004.1"/>
</dbReference>
<gene>
    <name evidence="1" type="ORF">SAMN05444128_3691</name>
</gene>
<sequence>MIDNSKLTDYPKYKSSAFWEAIVQDEERQSSHIGQYSVWRARAKLIYEIELKRYLDSSKLGTEKRFIKLYRQHIKSELKEINKEPSLLWRRSFNEVAADYKSENLSEEELNKRYFERTNRWSRHWLFEITLLFLKDRLHELEFTPRNMKANAKEASDIEHEQPITLAQIALFCIYTKRPLNINNADDIAKEFGLKSGEKLMRHYRKYYTASDRTASDVNNKQKEKDFKRVIDFLREKGFDNQEAKCELREFEENRNNDMKNSDRF</sequence>
<dbReference type="OrthoDB" id="181073at768503"/>
<reference evidence="2" key="1">
    <citation type="submission" date="2017-01" db="EMBL/GenBank/DDBJ databases">
        <authorList>
            <person name="Varghese N."/>
            <person name="Submissions S."/>
        </authorList>
    </citation>
    <scope>NUCLEOTIDE SEQUENCE [LARGE SCALE GENOMIC DNA]</scope>
    <source>
        <strain evidence="2">LP100</strain>
    </source>
</reference>
<dbReference type="Proteomes" id="UP000187181">
    <property type="component" value="Unassembled WGS sequence"/>
</dbReference>